<dbReference type="InterPro" id="IPR001594">
    <property type="entry name" value="Palmitoyltrfase_DHHC"/>
</dbReference>
<evidence type="ECO:0000256" key="3">
    <source>
        <dbReference type="ARBA" id="ARBA00022692"/>
    </source>
</evidence>
<feature type="transmembrane region" description="Helical" evidence="10">
    <location>
        <begin position="310"/>
        <end position="335"/>
    </location>
</feature>
<feature type="region of interest" description="Disordered" evidence="11">
    <location>
        <begin position="80"/>
        <end position="179"/>
    </location>
</feature>
<dbReference type="OrthoDB" id="9909019at2759"/>
<keyword evidence="7" id="KW-0449">Lipoprotein</keyword>
<comment type="catalytic activity">
    <reaction evidence="9 10">
        <text>L-cysteinyl-[protein] + hexadecanoyl-CoA = S-hexadecanoyl-L-cysteinyl-[protein] + CoA</text>
        <dbReference type="Rhea" id="RHEA:36683"/>
        <dbReference type="Rhea" id="RHEA-COMP:10131"/>
        <dbReference type="Rhea" id="RHEA-COMP:11032"/>
        <dbReference type="ChEBI" id="CHEBI:29950"/>
        <dbReference type="ChEBI" id="CHEBI:57287"/>
        <dbReference type="ChEBI" id="CHEBI:57379"/>
        <dbReference type="ChEBI" id="CHEBI:74151"/>
        <dbReference type="EC" id="2.3.1.225"/>
    </reaction>
</comment>
<evidence type="ECO:0000256" key="2">
    <source>
        <dbReference type="ARBA" id="ARBA00022679"/>
    </source>
</evidence>
<comment type="domain">
    <text evidence="10">The DHHC domain is required for palmitoyltransferase activity.</text>
</comment>
<keyword evidence="8 10" id="KW-0012">Acyltransferase</keyword>
<dbReference type="Proteomes" id="UP000279236">
    <property type="component" value="Unassembled WGS sequence"/>
</dbReference>
<dbReference type="InterPro" id="IPR039859">
    <property type="entry name" value="PFA4/ZDH16/20/ERF2-like"/>
</dbReference>
<evidence type="ECO:0000256" key="11">
    <source>
        <dbReference type="SAM" id="MobiDB-lite"/>
    </source>
</evidence>
<organism evidence="13 14">
    <name type="scientific">Apiotrichum porosum</name>
    <dbReference type="NCBI Taxonomy" id="105984"/>
    <lineage>
        <taxon>Eukaryota</taxon>
        <taxon>Fungi</taxon>
        <taxon>Dikarya</taxon>
        <taxon>Basidiomycota</taxon>
        <taxon>Agaricomycotina</taxon>
        <taxon>Tremellomycetes</taxon>
        <taxon>Trichosporonales</taxon>
        <taxon>Trichosporonaceae</taxon>
        <taxon>Apiotrichum</taxon>
    </lineage>
</organism>
<keyword evidence="4 10" id="KW-1133">Transmembrane helix</keyword>
<proteinExistence type="inferred from homology"/>
<evidence type="ECO:0000256" key="5">
    <source>
        <dbReference type="ARBA" id="ARBA00023136"/>
    </source>
</evidence>
<keyword evidence="2 10" id="KW-0808">Transferase</keyword>
<evidence type="ECO:0000256" key="10">
    <source>
        <dbReference type="RuleBase" id="RU079119"/>
    </source>
</evidence>
<dbReference type="PROSITE" id="PS50216">
    <property type="entry name" value="DHHC"/>
    <property type="match status" value="1"/>
</dbReference>
<evidence type="ECO:0000256" key="4">
    <source>
        <dbReference type="ARBA" id="ARBA00022989"/>
    </source>
</evidence>
<keyword evidence="3 10" id="KW-0812">Transmembrane</keyword>
<keyword evidence="5 10" id="KW-0472">Membrane</keyword>
<keyword evidence="6" id="KW-0564">Palmitate</keyword>
<dbReference type="EC" id="2.3.1.225" evidence="10"/>
<evidence type="ECO:0000259" key="12">
    <source>
        <dbReference type="Pfam" id="PF01529"/>
    </source>
</evidence>
<dbReference type="STRING" id="105984.A0A427YAL7"/>
<feature type="transmembrane region" description="Helical" evidence="10">
    <location>
        <begin position="54"/>
        <end position="75"/>
    </location>
</feature>
<comment type="similarity">
    <text evidence="10">Belongs to the DHHC palmitoyltransferase family.</text>
</comment>
<accession>A0A427YAL7</accession>
<dbReference type="GO" id="GO:0016020">
    <property type="term" value="C:membrane"/>
    <property type="evidence" value="ECO:0007669"/>
    <property type="project" value="UniProtKB-SubCell"/>
</dbReference>
<feature type="transmembrane region" description="Helical" evidence="10">
    <location>
        <begin position="21"/>
        <end position="42"/>
    </location>
</feature>
<evidence type="ECO:0000256" key="9">
    <source>
        <dbReference type="ARBA" id="ARBA00048048"/>
    </source>
</evidence>
<dbReference type="AlphaFoldDB" id="A0A427YAL7"/>
<comment type="subcellular location">
    <subcellularLocation>
        <location evidence="1">Membrane</location>
        <topology evidence="1">Multi-pass membrane protein</topology>
    </subcellularLocation>
</comment>
<dbReference type="PANTHER" id="PTHR12246">
    <property type="entry name" value="PALMITOYLTRANSFERASE ZDHHC16"/>
    <property type="match status" value="1"/>
</dbReference>
<gene>
    <name evidence="13" type="primary">PFA3</name>
    <name evidence="13" type="ORF">EHS24_000569</name>
</gene>
<keyword evidence="14" id="KW-1185">Reference proteome</keyword>
<evidence type="ECO:0000256" key="6">
    <source>
        <dbReference type="ARBA" id="ARBA00023139"/>
    </source>
</evidence>
<name>A0A427YAL7_9TREE</name>
<feature type="region of interest" description="Disordered" evidence="11">
    <location>
        <begin position="479"/>
        <end position="533"/>
    </location>
</feature>
<dbReference type="RefSeq" id="XP_028480252.1">
    <property type="nucleotide sequence ID" value="XM_028616395.1"/>
</dbReference>
<evidence type="ECO:0000256" key="7">
    <source>
        <dbReference type="ARBA" id="ARBA00023288"/>
    </source>
</evidence>
<evidence type="ECO:0000313" key="13">
    <source>
        <dbReference type="EMBL" id="RSH88044.1"/>
    </source>
</evidence>
<sequence>MIVLDNDSRAAVQRVMRRAPVAVIVVLLAGTWILFVAFVSVQQVLLTRHETGRFLIQIVVYHTLLFLSAVSYTAAVTHRPISPDQDLAPPHARPLRPDEVRQPSPARPATAAVDGDDDDDIPLRLLRATRSPQPWDEHSGADGQVEQDGDAAANARSRRSPKRSAERNGGGDDEDYGEDGAENHALLAKDPEPEATALMAKGATGGLRWCRKCDGWKPDRCHHCRSCMQCVLKMDHHCPWLDNCVGLHNHKAFMLFLSYTTALALFGCSQAGIEVYRFFTDPLDVEELKNNPHAAAMMDEMDMRFALRPVIFMLLTILGVAFSIALGALCAYHWYLLLNNRTTLEDMNRSVPTALLDPPTRALLEELGPRGTRHRIPGAWRPDHILTRPERTRLRQEARSINIYDVGWRRNMRSVFCGDGAMPSTTWRGWLLEVRQGLWPLTRPRMRQYGAGHFFAHDPAAFQELKALTSELRLGLEPGVEPGHPEQFAPPVPRRFDVGGQFEIGRGDSDSDSDSDATLINGRMPRRSSYEWE</sequence>
<reference evidence="13 14" key="1">
    <citation type="submission" date="2018-11" db="EMBL/GenBank/DDBJ databases">
        <title>Genome sequence of Apiotrichum porosum DSM 27194.</title>
        <authorList>
            <person name="Aliyu H."/>
            <person name="Gorte O."/>
            <person name="Ochsenreither K."/>
        </authorList>
    </citation>
    <scope>NUCLEOTIDE SEQUENCE [LARGE SCALE GENOMIC DNA]</scope>
    <source>
        <strain evidence="13 14">DSM 27194</strain>
    </source>
</reference>
<dbReference type="GeneID" id="39585112"/>
<comment type="caution">
    <text evidence="13">The sequence shown here is derived from an EMBL/GenBank/DDBJ whole genome shotgun (WGS) entry which is preliminary data.</text>
</comment>
<evidence type="ECO:0000256" key="8">
    <source>
        <dbReference type="ARBA" id="ARBA00023315"/>
    </source>
</evidence>
<dbReference type="EMBL" id="RSCE01000001">
    <property type="protein sequence ID" value="RSH88044.1"/>
    <property type="molecule type" value="Genomic_DNA"/>
</dbReference>
<feature type="domain" description="Palmitoyltransferase DHHC" evidence="12">
    <location>
        <begin position="206"/>
        <end position="349"/>
    </location>
</feature>
<dbReference type="GO" id="GO:0019706">
    <property type="term" value="F:protein-cysteine S-palmitoyltransferase activity"/>
    <property type="evidence" value="ECO:0007669"/>
    <property type="project" value="UniProtKB-EC"/>
</dbReference>
<evidence type="ECO:0000313" key="14">
    <source>
        <dbReference type="Proteomes" id="UP000279236"/>
    </source>
</evidence>
<evidence type="ECO:0000256" key="1">
    <source>
        <dbReference type="ARBA" id="ARBA00004141"/>
    </source>
</evidence>
<protein>
    <recommendedName>
        <fullName evidence="10">Palmitoyltransferase</fullName>
        <ecNumber evidence="10">2.3.1.225</ecNumber>
    </recommendedName>
</protein>
<dbReference type="Pfam" id="PF01529">
    <property type="entry name" value="DHHC"/>
    <property type="match status" value="1"/>
</dbReference>